<evidence type="ECO:0000256" key="6">
    <source>
        <dbReference type="ARBA" id="ARBA00022857"/>
    </source>
</evidence>
<keyword evidence="2" id="KW-0285">Flavoprotein</keyword>
<comment type="catalytic activity">
    <reaction evidence="12">
        <text>5,6-dihydrouridine(16) in tRNA + NADP(+) = uridine(16) in tRNA + NADPH + H(+)</text>
        <dbReference type="Rhea" id="RHEA:53376"/>
        <dbReference type="Rhea" id="RHEA-COMP:13543"/>
        <dbReference type="Rhea" id="RHEA-COMP:13544"/>
        <dbReference type="ChEBI" id="CHEBI:15378"/>
        <dbReference type="ChEBI" id="CHEBI:57783"/>
        <dbReference type="ChEBI" id="CHEBI:58349"/>
        <dbReference type="ChEBI" id="CHEBI:65315"/>
        <dbReference type="ChEBI" id="CHEBI:74443"/>
        <dbReference type="EC" id="1.3.1.88"/>
    </reaction>
    <physiologicalReaction direction="right-to-left" evidence="12">
        <dbReference type="Rhea" id="RHEA:53378"/>
    </physiologicalReaction>
</comment>
<dbReference type="AlphaFoldDB" id="A0A9N9CTP5"/>
<dbReference type="GO" id="GO:0006397">
    <property type="term" value="P:mRNA processing"/>
    <property type="evidence" value="ECO:0007669"/>
    <property type="project" value="UniProtKB-KW"/>
</dbReference>
<proteinExistence type="inferred from homology"/>
<evidence type="ECO:0000256" key="2">
    <source>
        <dbReference type="ARBA" id="ARBA00022630"/>
    </source>
</evidence>
<dbReference type="InterPro" id="IPR013785">
    <property type="entry name" value="Aldolase_TIM"/>
</dbReference>
<comment type="catalytic activity">
    <reaction evidence="14">
        <text>5,6-dihydrouridine(16) in tRNA + NAD(+) = uridine(16) in tRNA + NADH + H(+)</text>
        <dbReference type="Rhea" id="RHEA:53380"/>
        <dbReference type="Rhea" id="RHEA-COMP:13543"/>
        <dbReference type="Rhea" id="RHEA-COMP:13544"/>
        <dbReference type="ChEBI" id="CHEBI:15378"/>
        <dbReference type="ChEBI" id="CHEBI:57540"/>
        <dbReference type="ChEBI" id="CHEBI:57945"/>
        <dbReference type="ChEBI" id="CHEBI:65315"/>
        <dbReference type="ChEBI" id="CHEBI:74443"/>
        <dbReference type="EC" id="1.3.1.88"/>
    </reaction>
    <physiologicalReaction direction="right-to-left" evidence="14">
        <dbReference type="Rhea" id="RHEA:53382"/>
    </physiologicalReaction>
</comment>
<evidence type="ECO:0000256" key="8">
    <source>
        <dbReference type="ARBA" id="ARBA00023027"/>
    </source>
</evidence>
<dbReference type="Gene3D" id="3.20.20.70">
    <property type="entry name" value="Aldolase class I"/>
    <property type="match status" value="1"/>
</dbReference>
<dbReference type="Proteomes" id="UP000789572">
    <property type="component" value="Unassembled WGS sequence"/>
</dbReference>
<evidence type="ECO:0000256" key="15">
    <source>
        <dbReference type="ARBA" id="ARBA00049447"/>
    </source>
</evidence>
<evidence type="ECO:0000313" key="19">
    <source>
        <dbReference type="Proteomes" id="UP000789572"/>
    </source>
</evidence>
<accession>A0A9N9CTP5</accession>
<comment type="caution">
    <text evidence="18">The sequence shown here is derived from an EMBL/GenBank/DDBJ whole genome shotgun (WGS) entry which is preliminary data.</text>
</comment>
<dbReference type="SUPFAM" id="SSF51395">
    <property type="entry name" value="FMN-linked oxidoreductases"/>
    <property type="match status" value="1"/>
</dbReference>
<dbReference type="Pfam" id="PF01207">
    <property type="entry name" value="Dus"/>
    <property type="match status" value="1"/>
</dbReference>
<evidence type="ECO:0000256" key="7">
    <source>
        <dbReference type="ARBA" id="ARBA00023002"/>
    </source>
</evidence>
<comment type="catalytic activity">
    <reaction evidence="16">
        <text>5,6-dihydrouridine(17) in tRNA + NADP(+) = uridine(17) in tRNA + NADPH + H(+)</text>
        <dbReference type="Rhea" id="RHEA:53368"/>
        <dbReference type="Rhea" id="RHEA-COMP:13541"/>
        <dbReference type="Rhea" id="RHEA-COMP:13542"/>
        <dbReference type="ChEBI" id="CHEBI:15378"/>
        <dbReference type="ChEBI" id="CHEBI:57783"/>
        <dbReference type="ChEBI" id="CHEBI:58349"/>
        <dbReference type="ChEBI" id="CHEBI:65315"/>
        <dbReference type="ChEBI" id="CHEBI:74443"/>
        <dbReference type="EC" id="1.3.1.88"/>
    </reaction>
    <physiologicalReaction direction="right-to-left" evidence="16">
        <dbReference type="Rhea" id="RHEA:53370"/>
    </physiologicalReaction>
</comment>
<dbReference type="GO" id="GO:0017150">
    <property type="term" value="F:tRNA dihydrouridine synthase activity"/>
    <property type="evidence" value="ECO:0007669"/>
    <property type="project" value="InterPro"/>
</dbReference>
<dbReference type="InterPro" id="IPR018517">
    <property type="entry name" value="tRNA_hU_synthase_CS"/>
</dbReference>
<evidence type="ECO:0000313" key="18">
    <source>
        <dbReference type="EMBL" id="CAG8611694.1"/>
    </source>
</evidence>
<name>A0A9N9CTP5_9GLOM</name>
<dbReference type="EC" id="1.3.1.88" evidence="10"/>
<evidence type="ECO:0000256" key="5">
    <source>
        <dbReference type="ARBA" id="ARBA00022694"/>
    </source>
</evidence>
<keyword evidence="3" id="KW-0288">FMN</keyword>
<evidence type="ECO:0000256" key="12">
    <source>
        <dbReference type="ARBA" id="ARBA00047652"/>
    </source>
</evidence>
<organism evidence="18 19">
    <name type="scientific">Paraglomus occultum</name>
    <dbReference type="NCBI Taxonomy" id="144539"/>
    <lineage>
        <taxon>Eukaryota</taxon>
        <taxon>Fungi</taxon>
        <taxon>Fungi incertae sedis</taxon>
        <taxon>Mucoromycota</taxon>
        <taxon>Glomeromycotina</taxon>
        <taxon>Glomeromycetes</taxon>
        <taxon>Paraglomerales</taxon>
        <taxon>Paraglomeraceae</taxon>
        <taxon>Paraglomus</taxon>
    </lineage>
</organism>
<keyword evidence="5" id="KW-0819">tRNA processing</keyword>
<evidence type="ECO:0000256" key="4">
    <source>
        <dbReference type="ARBA" id="ARBA00022664"/>
    </source>
</evidence>
<keyword evidence="19" id="KW-1185">Reference proteome</keyword>
<feature type="domain" description="DUS-like FMN-binding" evidence="17">
    <location>
        <begin position="24"/>
        <end position="314"/>
    </location>
</feature>
<evidence type="ECO:0000256" key="16">
    <source>
        <dbReference type="ARBA" id="ARBA00049467"/>
    </source>
</evidence>
<sequence length="399" mass="46383">MQVERKLQSFQFYHEILKSAKYFLAPMVDQSEYAWRVLSRRYGAQVCYTPMINARMFADKNGQRYRDEIWSTGEGDRPLIVQFCANDPESLLNAALRVQDHCDAIDLNLGCPQHIARRGHYGAFLQDEWDLIYNLINTLHKNLSIPVTAKIRIFPDVDKTIRYAKMIESAGAQLLTVHGRIREQKGHKTGLADWEQIRRVKEALNIPVIANGNILYFENIEQCLRTTLVDGVMTAEGNLYNPAIFANINPPIWQMAEEYLEICQRIPTKIAYIRGHLFKIFRPALSIHTDIRDSLAKVNKLEEFIELAKEMKRRLLIDADKHEQEDNVKVDEKGYKTFPHWLCQPYIRTLKEEPSAEEQIRNKHRDEKTVQDDADEQETLSNAMNIFNELEQDTCGVML</sequence>
<gene>
    <name evidence="18" type="ORF">POCULU_LOCUS7980</name>
</gene>
<dbReference type="OrthoDB" id="272303at2759"/>
<dbReference type="GO" id="GO:0050660">
    <property type="term" value="F:flavin adenine dinucleotide binding"/>
    <property type="evidence" value="ECO:0007669"/>
    <property type="project" value="InterPro"/>
</dbReference>
<keyword evidence="7" id="KW-0560">Oxidoreductase</keyword>
<evidence type="ECO:0000256" key="14">
    <source>
        <dbReference type="ARBA" id="ARBA00048934"/>
    </source>
</evidence>
<evidence type="ECO:0000256" key="3">
    <source>
        <dbReference type="ARBA" id="ARBA00022643"/>
    </source>
</evidence>
<comment type="catalytic activity">
    <reaction evidence="11">
        <text>5,6-dihydrouridine(17) in tRNA + NAD(+) = uridine(17) in tRNA + NADH + H(+)</text>
        <dbReference type="Rhea" id="RHEA:53372"/>
        <dbReference type="Rhea" id="RHEA-COMP:13541"/>
        <dbReference type="Rhea" id="RHEA-COMP:13542"/>
        <dbReference type="ChEBI" id="CHEBI:15378"/>
        <dbReference type="ChEBI" id="CHEBI:57540"/>
        <dbReference type="ChEBI" id="CHEBI:57945"/>
        <dbReference type="ChEBI" id="CHEBI:65315"/>
        <dbReference type="ChEBI" id="CHEBI:74443"/>
        <dbReference type="EC" id="1.3.1.88"/>
    </reaction>
    <physiologicalReaction direction="right-to-left" evidence="11">
        <dbReference type="Rhea" id="RHEA:53374"/>
    </physiologicalReaction>
</comment>
<evidence type="ECO:0000256" key="10">
    <source>
        <dbReference type="ARBA" id="ARBA00038890"/>
    </source>
</evidence>
<evidence type="ECO:0000256" key="13">
    <source>
        <dbReference type="ARBA" id="ARBA00048342"/>
    </source>
</evidence>
<dbReference type="PANTHER" id="PTHR11082:SF5">
    <property type="entry name" value="TRNA-DIHYDROURIDINE(16_17) SYNTHASE [NAD(P)(+)]-LIKE"/>
    <property type="match status" value="1"/>
</dbReference>
<dbReference type="CDD" id="cd02801">
    <property type="entry name" value="DUS_like_FMN"/>
    <property type="match status" value="1"/>
</dbReference>
<dbReference type="PROSITE" id="PS01136">
    <property type="entry name" value="UPF0034"/>
    <property type="match status" value="1"/>
</dbReference>
<keyword evidence="4" id="KW-0507">mRNA processing</keyword>
<evidence type="ECO:0000256" key="11">
    <source>
        <dbReference type="ARBA" id="ARBA00047287"/>
    </source>
</evidence>
<reference evidence="18" key="1">
    <citation type="submission" date="2021-06" db="EMBL/GenBank/DDBJ databases">
        <authorList>
            <person name="Kallberg Y."/>
            <person name="Tangrot J."/>
            <person name="Rosling A."/>
        </authorList>
    </citation>
    <scope>NUCLEOTIDE SEQUENCE</scope>
    <source>
        <strain evidence="18">IA702</strain>
    </source>
</reference>
<keyword evidence="8" id="KW-0520">NAD</keyword>
<keyword evidence="6" id="KW-0521">NADP</keyword>
<comment type="cofactor">
    <cofactor evidence="1">
        <name>FMN</name>
        <dbReference type="ChEBI" id="CHEBI:58210"/>
    </cofactor>
</comment>
<comment type="catalytic activity">
    <reaction evidence="13">
        <text>a 5,6-dihydrouridine in mRNA + NAD(+) = a uridine in mRNA + NADH + H(+)</text>
        <dbReference type="Rhea" id="RHEA:69851"/>
        <dbReference type="Rhea" id="RHEA-COMP:14658"/>
        <dbReference type="Rhea" id="RHEA-COMP:17789"/>
        <dbReference type="ChEBI" id="CHEBI:15378"/>
        <dbReference type="ChEBI" id="CHEBI:57540"/>
        <dbReference type="ChEBI" id="CHEBI:57945"/>
        <dbReference type="ChEBI" id="CHEBI:65315"/>
        <dbReference type="ChEBI" id="CHEBI:74443"/>
    </reaction>
    <physiologicalReaction direction="right-to-left" evidence="13">
        <dbReference type="Rhea" id="RHEA:69853"/>
    </physiologicalReaction>
</comment>
<evidence type="ECO:0000256" key="1">
    <source>
        <dbReference type="ARBA" id="ARBA00001917"/>
    </source>
</evidence>
<comment type="catalytic activity">
    <reaction evidence="15">
        <text>a 5,6-dihydrouridine in mRNA + NADP(+) = a uridine in mRNA + NADPH + H(+)</text>
        <dbReference type="Rhea" id="RHEA:69855"/>
        <dbReference type="Rhea" id="RHEA-COMP:14658"/>
        <dbReference type="Rhea" id="RHEA-COMP:17789"/>
        <dbReference type="ChEBI" id="CHEBI:15378"/>
        <dbReference type="ChEBI" id="CHEBI:57783"/>
        <dbReference type="ChEBI" id="CHEBI:58349"/>
        <dbReference type="ChEBI" id="CHEBI:65315"/>
        <dbReference type="ChEBI" id="CHEBI:74443"/>
    </reaction>
    <physiologicalReaction direction="right-to-left" evidence="15">
        <dbReference type="Rhea" id="RHEA:69857"/>
    </physiologicalReaction>
</comment>
<dbReference type="PANTHER" id="PTHR11082">
    <property type="entry name" value="TRNA-DIHYDROURIDINE SYNTHASE"/>
    <property type="match status" value="1"/>
</dbReference>
<protein>
    <recommendedName>
        <fullName evidence="10">tRNA-dihydrouridine(16/17) synthase [NAD(P)(+)]</fullName>
        <ecNumber evidence="10">1.3.1.88</ecNumber>
    </recommendedName>
</protein>
<dbReference type="EMBL" id="CAJVPJ010002049">
    <property type="protein sequence ID" value="CAG8611694.1"/>
    <property type="molecule type" value="Genomic_DNA"/>
</dbReference>
<evidence type="ECO:0000256" key="9">
    <source>
        <dbReference type="ARBA" id="ARBA00038313"/>
    </source>
</evidence>
<dbReference type="InterPro" id="IPR035587">
    <property type="entry name" value="DUS-like_FMN-bd"/>
</dbReference>
<comment type="similarity">
    <text evidence="9">Belongs to the Dus family. Dus1 subfamily.</text>
</comment>
<evidence type="ECO:0000259" key="17">
    <source>
        <dbReference type="Pfam" id="PF01207"/>
    </source>
</evidence>